<evidence type="ECO:0008006" key="3">
    <source>
        <dbReference type="Google" id="ProtNLM"/>
    </source>
</evidence>
<gene>
    <name evidence="1" type="ORF">A3G06_01840</name>
</gene>
<evidence type="ECO:0000313" key="2">
    <source>
        <dbReference type="Proteomes" id="UP000176192"/>
    </source>
</evidence>
<reference evidence="1 2" key="1">
    <citation type="journal article" date="2016" name="Nat. Commun.">
        <title>Thousands of microbial genomes shed light on interconnected biogeochemical processes in an aquifer system.</title>
        <authorList>
            <person name="Anantharaman K."/>
            <person name="Brown C.T."/>
            <person name="Hug L.A."/>
            <person name="Sharon I."/>
            <person name="Castelle C.J."/>
            <person name="Probst A.J."/>
            <person name="Thomas B.C."/>
            <person name="Singh A."/>
            <person name="Wilkins M.J."/>
            <person name="Karaoz U."/>
            <person name="Brodie E.L."/>
            <person name="Williams K.H."/>
            <person name="Hubbard S.S."/>
            <person name="Banfield J.F."/>
        </authorList>
    </citation>
    <scope>NUCLEOTIDE SEQUENCE [LARGE SCALE GENOMIC DNA]</scope>
</reference>
<comment type="caution">
    <text evidence="1">The sequence shown here is derived from an EMBL/GenBank/DDBJ whole genome shotgun (WGS) entry which is preliminary data.</text>
</comment>
<dbReference type="Proteomes" id="UP000176192">
    <property type="component" value="Unassembled WGS sequence"/>
</dbReference>
<sequence length="301" mass="33778">MKRIGVLRGGMGDDYRFSLKRGGEVLGHIYEHLSPEWTALDILIDKAGVWHLRGAPILPAQLMHQVDVVWNEAHSSFAHTLRQVAIPHISAPHFGHGIAQSRDILREHIKNMQISGIKIPRGIILPLWQGDIDGEWDKYLIKKAKDAHDKIPPPWIVRPLGRKDVASHTANTFSELVRALDDIMAHSESAVVEELIAGEEVSAHSVPGFRGQSRYVFPLGNANEEDKLQQIISDLYDRLGAKHYLKSDFVLSPRRGVYLLNLEFWPDFAADSSFTKACEGVGAKPHHVIEHMLESTLSLRV</sequence>
<dbReference type="STRING" id="1801797.A3G06_01840"/>
<accession>A0A1F6YAD9</accession>
<organism evidence="1 2">
    <name type="scientific">Candidatus Nomurabacteria bacterium RIFCSPLOWO2_12_FULL_46_14</name>
    <dbReference type="NCBI Taxonomy" id="1801797"/>
    <lineage>
        <taxon>Bacteria</taxon>
        <taxon>Candidatus Nomuraibacteriota</taxon>
    </lineage>
</organism>
<dbReference type="SUPFAM" id="SSF56059">
    <property type="entry name" value="Glutathione synthetase ATP-binding domain-like"/>
    <property type="match status" value="1"/>
</dbReference>
<proteinExistence type="predicted"/>
<protein>
    <recommendedName>
        <fullName evidence="3">ATP-grasp domain-containing protein</fullName>
    </recommendedName>
</protein>
<evidence type="ECO:0000313" key="1">
    <source>
        <dbReference type="EMBL" id="OGJ03335.1"/>
    </source>
</evidence>
<dbReference type="Gene3D" id="3.30.470.20">
    <property type="entry name" value="ATP-grasp fold, B domain"/>
    <property type="match status" value="1"/>
</dbReference>
<name>A0A1F6YAD9_9BACT</name>
<dbReference type="EMBL" id="MFVV01000021">
    <property type="protein sequence ID" value="OGJ03335.1"/>
    <property type="molecule type" value="Genomic_DNA"/>
</dbReference>
<dbReference type="AlphaFoldDB" id="A0A1F6YAD9"/>